<sequence>MDILEFLNDNRVIVGESTFPKEKAKKNIINTNEQISLVVEIQKILIGRKTTMLPRIESSIGKDIANFIVQIKKIEKMIEILDEKNKKSNFDYFIIEEGNKVLDRAKNSLNSLNDKEYLELIMRSMNNYEICLGRVDEGNLIKINNIINIRTIRYLSYNLLENDCYNYIKRLRKKGIDINTEEIINCFLNKWNLDDKSLRYINVLANYPIESMKLLLKLKYDKSKFTEEQWIEQINLSKKIDGKELL</sequence>
<protein>
    <recommendedName>
        <fullName evidence="3">Spore coat protein, CotS family</fullName>
    </recommendedName>
</protein>
<evidence type="ECO:0000313" key="1">
    <source>
        <dbReference type="EMBL" id="EKY27630.1"/>
    </source>
</evidence>
<dbReference type="Proteomes" id="UP000010420">
    <property type="component" value="Unassembled WGS sequence"/>
</dbReference>
<evidence type="ECO:0000313" key="2">
    <source>
        <dbReference type="Proteomes" id="UP000010420"/>
    </source>
</evidence>
<dbReference type="eggNOG" id="ENOG5033MY5">
    <property type="taxonomic scope" value="Bacteria"/>
</dbReference>
<dbReference type="AlphaFoldDB" id="L1QIW3"/>
<organism evidence="1 2">
    <name type="scientific">Clostridium celatum DSM 1785</name>
    <dbReference type="NCBI Taxonomy" id="545697"/>
    <lineage>
        <taxon>Bacteria</taxon>
        <taxon>Bacillati</taxon>
        <taxon>Bacillota</taxon>
        <taxon>Clostridia</taxon>
        <taxon>Eubacteriales</taxon>
        <taxon>Clostridiaceae</taxon>
        <taxon>Clostridium</taxon>
    </lineage>
</organism>
<dbReference type="PANTHER" id="PTHR39179:SF1">
    <property type="entry name" value="SPORE COAT PROTEIN I"/>
    <property type="match status" value="1"/>
</dbReference>
<dbReference type="PANTHER" id="PTHR39179">
    <property type="entry name" value="SPORE COAT PROTEIN I"/>
    <property type="match status" value="1"/>
</dbReference>
<name>L1QIW3_9CLOT</name>
<accession>L1QIW3</accession>
<dbReference type="Gene3D" id="3.90.1200.10">
    <property type="match status" value="1"/>
</dbReference>
<proteinExistence type="predicted"/>
<dbReference type="GO" id="GO:0042601">
    <property type="term" value="C:endospore-forming forespore"/>
    <property type="evidence" value="ECO:0007669"/>
    <property type="project" value="TreeGrafter"/>
</dbReference>
<dbReference type="HOGENOM" id="CLU_089578_0_0_9"/>
<dbReference type="STRING" id="545697.HMPREF0216_01273"/>
<dbReference type="OrthoDB" id="1928514at2"/>
<gene>
    <name evidence="1" type="ORF">HMPREF0216_01273</name>
</gene>
<dbReference type="RefSeq" id="WP_005212337.1">
    <property type="nucleotide sequence ID" value="NZ_KB291625.1"/>
</dbReference>
<evidence type="ECO:0008006" key="3">
    <source>
        <dbReference type="Google" id="ProtNLM"/>
    </source>
</evidence>
<comment type="caution">
    <text evidence="1">The sequence shown here is derived from an EMBL/GenBank/DDBJ whole genome shotgun (WGS) entry which is preliminary data.</text>
</comment>
<dbReference type="InterPro" id="IPR047175">
    <property type="entry name" value="CotS-like"/>
</dbReference>
<dbReference type="PATRIC" id="fig|545697.3.peg.1252"/>
<keyword evidence="2" id="KW-1185">Reference proteome</keyword>
<reference evidence="1 2" key="1">
    <citation type="submission" date="2012-05" db="EMBL/GenBank/DDBJ databases">
        <authorList>
            <person name="Weinstock G."/>
            <person name="Sodergren E."/>
            <person name="Lobos E.A."/>
            <person name="Fulton L."/>
            <person name="Fulton R."/>
            <person name="Courtney L."/>
            <person name="Fronick C."/>
            <person name="O'Laughlin M."/>
            <person name="Godfrey J."/>
            <person name="Wilson R.M."/>
            <person name="Miner T."/>
            <person name="Farmer C."/>
            <person name="Delehaunty K."/>
            <person name="Cordes M."/>
            <person name="Minx P."/>
            <person name="Tomlinson C."/>
            <person name="Chen J."/>
            <person name="Wollam A."/>
            <person name="Pepin K.H."/>
            <person name="Bhonagiri V."/>
            <person name="Zhang X."/>
            <person name="Suruliraj S."/>
            <person name="Warren W."/>
            <person name="Mitreva M."/>
            <person name="Mardis E.R."/>
            <person name="Wilson R.K."/>
        </authorList>
    </citation>
    <scope>NUCLEOTIDE SEQUENCE [LARGE SCALE GENOMIC DNA]</scope>
    <source>
        <strain evidence="1 2">DSM 1785</strain>
    </source>
</reference>
<dbReference type="EMBL" id="AMEZ01000033">
    <property type="protein sequence ID" value="EKY27630.1"/>
    <property type="molecule type" value="Genomic_DNA"/>
</dbReference>